<dbReference type="AlphaFoldDB" id="A0A7S2AKR6"/>
<feature type="region of interest" description="Disordered" evidence="5">
    <location>
        <begin position="14"/>
        <end position="65"/>
    </location>
</feature>
<dbReference type="FunFam" id="1.10.238.10:FF:000178">
    <property type="entry name" value="Calmodulin-2 A"/>
    <property type="match status" value="1"/>
</dbReference>
<feature type="compositionally biased region" description="Polar residues" evidence="5">
    <location>
        <begin position="395"/>
        <end position="408"/>
    </location>
</feature>
<evidence type="ECO:0000256" key="1">
    <source>
        <dbReference type="ARBA" id="ARBA00005253"/>
    </source>
</evidence>
<dbReference type="GO" id="GO:0005509">
    <property type="term" value="F:calcium ion binding"/>
    <property type="evidence" value="ECO:0007669"/>
    <property type="project" value="InterPro"/>
</dbReference>
<dbReference type="Gene3D" id="1.10.238.10">
    <property type="entry name" value="EF-hand"/>
    <property type="match status" value="2"/>
</dbReference>
<feature type="domain" description="EF-hand" evidence="6">
    <location>
        <begin position="145"/>
        <end position="171"/>
    </location>
</feature>
<dbReference type="PANTHER" id="PTHR34524">
    <property type="entry name" value="CALCYPHOSIN"/>
    <property type="match status" value="1"/>
</dbReference>
<dbReference type="InterPro" id="IPR011992">
    <property type="entry name" value="EF-hand-dom_pair"/>
</dbReference>
<evidence type="ECO:0000259" key="6">
    <source>
        <dbReference type="PROSITE" id="PS50222"/>
    </source>
</evidence>
<comment type="similarity">
    <text evidence="1">Belongs to the centrin family.</text>
</comment>
<gene>
    <name evidence="7" type="ORF">DSPE1174_LOCUS1026</name>
</gene>
<dbReference type="InterPro" id="IPR051581">
    <property type="entry name" value="Ca-bind"/>
</dbReference>
<dbReference type="SUPFAM" id="SSF47473">
    <property type="entry name" value="EF-hand"/>
    <property type="match status" value="1"/>
</dbReference>
<feature type="domain" description="EF-hand" evidence="6">
    <location>
        <begin position="172"/>
        <end position="207"/>
    </location>
</feature>
<evidence type="ECO:0000256" key="4">
    <source>
        <dbReference type="ARBA" id="ARBA00022837"/>
    </source>
</evidence>
<evidence type="ECO:0000256" key="3">
    <source>
        <dbReference type="ARBA" id="ARBA00022737"/>
    </source>
</evidence>
<evidence type="ECO:0000256" key="5">
    <source>
        <dbReference type="SAM" id="MobiDB-lite"/>
    </source>
</evidence>
<organism evidence="7">
    <name type="scientific">Octactis speculum</name>
    <dbReference type="NCBI Taxonomy" id="3111310"/>
    <lineage>
        <taxon>Eukaryota</taxon>
        <taxon>Sar</taxon>
        <taxon>Stramenopiles</taxon>
        <taxon>Ochrophyta</taxon>
        <taxon>Dictyochophyceae</taxon>
        <taxon>Dictyochales</taxon>
        <taxon>Dictyochaceae</taxon>
        <taxon>Octactis</taxon>
    </lineage>
</organism>
<evidence type="ECO:0000313" key="7">
    <source>
        <dbReference type="EMBL" id="CAD9370894.1"/>
    </source>
</evidence>
<proteinExistence type="inferred from homology"/>
<reference evidence="7" key="1">
    <citation type="submission" date="2021-01" db="EMBL/GenBank/DDBJ databases">
        <authorList>
            <person name="Corre E."/>
            <person name="Pelletier E."/>
            <person name="Niang G."/>
            <person name="Scheremetjew M."/>
            <person name="Finn R."/>
            <person name="Kale V."/>
            <person name="Holt S."/>
            <person name="Cochrane G."/>
            <person name="Meng A."/>
            <person name="Brown T."/>
            <person name="Cohen L."/>
        </authorList>
    </citation>
    <scope>NUCLEOTIDE SEQUENCE</scope>
    <source>
        <strain evidence="7">CCMP1381</strain>
    </source>
</reference>
<dbReference type="PROSITE" id="PS50222">
    <property type="entry name" value="EF_HAND_2"/>
    <property type="match status" value="3"/>
</dbReference>
<dbReference type="InterPro" id="IPR018247">
    <property type="entry name" value="EF_Hand_1_Ca_BS"/>
</dbReference>
<keyword evidence="3" id="KW-0677">Repeat</keyword>
<protein>
    <recommendedName>
        <fullName evidence="6">EF-hand domain-containing protein</fullName>
    </recommendedName>
</protein>
<sequence>MMTKEITVNKKNTNNFSAMKGNNAAGSNLGIKRRDIHGRQKNNSRSNAFRSQIDFTKPSNGSEKEKIFKSKSRGLGKQNISNLGVGFVENIDDDVPGEEGGDIKGVRSLAEHSQRKPGIDAILEKLRSQLAKRGTRGICGLGRKFKIMDDDGSSSITADEFTKGMRETGLNLSKTEYGVLFRYFDKDGDKSISYEEFLAGVREKMNDRRRKIVSQAFGKLDKDGNGVIEPADLLNTFDASHHPDVLCGKKTPDEVLREFLDTFDVGGVVDGKVTQEEFMNYYENVSMSIDLDDYFELSVRNAYHITGGEGWCANSSNRRVLVTNSKGQQSIVEIKDDLGLKMDDQRGIMARLRTQGVDAVGVSSLGAVEKNSPKQTANSRPKSPPAKSGRKIVSKNPTYSSQFSLSHD</sequence>
<dbReference type="EMBL" id="HBGS01001926">
    <property type="protein sequence ID" value="CAD9370894.1"/>
    <property type="molecule type" value="Transcribed_RNA"/>
</dbReference>
<feature type="compositionally biased region" description="Polar residues" evidence="5">
    <location>
        <begin position="43"/>
        <end position="61"/>
    </location>
</feature>
<dbReference type="PANTHER" id="PTHR34524:SF6">
    <property type="entry name" value="CALCYPHOSINE LIKE"/>
    <property type="match status" value="1"/>
</dbReference>
<dbReference type="InterPro" id="IPR002048">
    <property type="entry name" value="EF_hand_dom"/>
</dbReference>
<dbReference type="SMART" id="SM00054">
    <property type="entry name" value="EFh"/>
    <property type="match status" value="4"/>
</dbReference>
<dbReference type="PROSITE" id="PS00018">
    <property type="entry name" value="EF_HAND_1"/>
    <property type="match status" value="2"/>
</dbReference>
<dbReference type="GO" id="GO:0043226">
    <property type="term" value="C:organelle"/>
    <property type="evidence" value="ECO:0007669"/>
    <property type="project" value="UniProtKB-ARBA"/>
</dbReference>
<keyword evidence="2" id="KW-0479">Metal-binding</keyword>
<dbReference type="CDD" id="cd00051">
    <property type="entry name" value="EFh"/>
    <property type="match status" value="1"/>
</dbReference>
<accession>A0A7S2AKR6</accession>
<name>A0A7S2AKR6_9STRA</name>
<evidence type="ECO:0000256" key="2">
    <source>
        <dbReference type="ARBA" id="ARBA00022723"/>
    </source>
</evidence>
<dbReference type="Pfam" id="PF13499">
    <property type="entry name" value="EF-hand_7"/>
    <property type="match status" value="2"/>
</dbReference>
<feature type="region of interest" description="Disordered" evidence="5">
    <location>
        <begin position="364"/>
        <end position="408"/>
    </location>
</feature>
<keyword evidence="4" id="KW-0106">Calcium</keyword>
<feature type="domain" description="EF-hand" evidence="6">
    <location>
        <begin position="208"/>
        <end position="243"/>
    </location>
</feature>